<feature type="compositionally biased region" description="Low complexity" evidence="1">
    <location>
        <begin position="28"/>
        <end position="38"/>
    </location>
</feature>
<feature type="compositionally biased region" description="Basic and acidic residues" evidence="1">
    <location>
        <begin position="242"/>
        <end position="251"/>
    </location>
</feature>
<dbReference type="GeneID" id="25316822"/>
<organism evidence="2 3">
    <name type="scientific">Rasamsonia emersonii (strain ATCC 16479 / CBS 393.64 / IMI 116815)</name>
    <dbReference type="NCBI Taxonomy" id="1408163"/>
    <lineage>
        <taxon>Eukaryota</taxon>
        <taxon>Fungi</taxon>
        <taxon>Dikarya</taxon>
        <taxon>Ascomycota</taxon>
        <taxon>Pezizomycotina</taxon>
        <taxon>Eurotiomycetes</taxon>
        <taxon>Eurotiomycetidae</taxon>
        <taxon>Eurotiales</taxon>
        <taxon>Trichocomaceae</taxon>
        <taxon>Rasamsonia</taxon>
    </lineage>
</organism>
<comment type="caution">
    <text evidence="2">The sequence shown here is derived from an EMBL/GenBank/DDBJ whole genome shotgun (WGS) entry which is preliminary data.</text>
</comment>
<dbReference type="AlphaFoldDB" id="A0A0F4YUI2"/>
<feature type="compositionally biased region" description="Polar residues" evidence="1">
    <location>
        <begin position="293"/>
        <end position="303"/>
    </location>
</feature>
<dbReference type="OrthoDB" id="3882058at2759"/>
<accession>A0A0F4YUI2</accession>
<dbReference type="RefSeq" id="XP_013328128.1">
    <property type="nucleotide sequence ID" value="XM_013472674.1"/>
</dbReference>
<evidence type="ECO:0000313" key="2">
    <source>
        <dbReference type="EMBL" id="KKA21516.1"/>
    </source>
</evidence>
<sequence>MLKLSQLFDAKGRNSAEANESSHAHHPSQSSVSADSSSQISPVVSVFSSRVHSKFSSSVSSLISSSGMGNSMEGSGLHKKQLREVKEEPIERGSDEIESDYFQHFDHYYPTETYHDETYSSTLDSDGYDLTDRYLDIAQSPTKRRRSGSLSSRISSRGLSRIGTRISTMSARWRSKHSSRSSDVAYVEEETMGDDLRSRANSASSTLNPISRVASISQSISQSPVRTAHGPRRSDTSVLPIDIEKANRPSTDDSEPQASTPLLPPLLSEHSSAADEPVNSPLESPSVADVTEETSLPGTTSACASIHPSPPLSTQPSMASMKRPRANTVRTVAGDGAPPVVLTDPDDEWAHKLGHANFTIQPEPYVLETYDAESFRQFRKDWELARCNYAKHLVRTGEHYGVTSKIYQLTQEKWQSIDSEWKRNYESMVANLGVSEAAALGLTTSNIHPSDPVKIPRLHDKDKFPELGDEEIVGPIHLPTSLHFIAVDTREEGPLAFPDKNEERRRDGSGNIYLLSVIYFFNTLLTSRINEVPYIALLYCTYVRTVHEVLYMHMIPILSKMFASHKVSISRPPDVQEYKYKEEEEEEEEEEEDRYPDNELVK</sequence>
<protein>
    <recommendedName>
        <fullName evidence="4">Only prolin and serin are matching in the corresponding protein</fullName>
    </recommendedName>
</protein>
<keyword evidence="3" id="KW-1185">Reference proteome</keyword>
<feature type="compositionally biased region" description="Low complexity" evidence="1">
    <location>
        <begin position="256"/>
        <end position="271"/>
    </location>
</feature>
<feature type="compositionally biased region" description="Acidic residues" evidence="1">
    <location>
        <begin position="583"/>
        <end position="594"/>
    </location>
</feature>
<feature type="region of interest" description="Disordered" evidence="1">
    <location>
        <begin position="1"/>
        <end position="38"/>
    </location>
</feature>
<feature type="region of interest" description="Disordered" evidence="1">
    <location>
        <begin position="170"/>
        <end position="319"/>
    </location>
</feature>
<name>A0A0F4YUI2_RASE3</name>
<gene>
    <name evidence="2" type="ORF">T310_4474</name>
</gene>
<reference evidence="2 3" key="1">
    <citation type="submission" date="2015-04" db="EMBL/GenBank/DDBJ databases">
        <authorList>
            <person name="Heijne W.H."/>
            <person name="Fedorova N.D."/>
            <person name="Nierman W.C."/>
            <person name="Vollebregt A.W."/>
            <person name="Zhao Z."/>
            <person name="Wu L."/>
            <person name="Kumar M."/>
            <person name="Stam H."/>
            <person name="van den Berg M.A."/>
            <person name="Pel H.J."/>
        </authorList>
    </citation>
    <scope>NUCLEOTIDE SEQUENCE [LARGE SCALE GENOMIC DNA]</scope>
    <source>
        <strain evidence="2 3">CBS 393.64</strain>
    </source>
</reference>
<dbReference type="Proteomes" id="UP000053958">
    <property type="component" value="Unassembled WGS sequence"/>
</dbReference>
<proteinExistence type="predicted"/>
<evidence type="ECO:0008006" key="4">
    <source>
        <dbReference type="Google" id="ProtNLM"/>
    </source>
</evidence>
<evidence type="ECO:0000256" key="1">
    <source>
        <dbReference type="SAM" id="MobiDB-lite"/>
    </source>
</evidence>
<evidence type="ECO:0000313" key="3">
    <source>
        <dbReference type="Proteomes" id="UP000053958"/>
    </source>
</evidence>
<feature type="region of interest" description="Disordered" evidence="1">
    <location>
        <begin position="574"/>
        <end position="602"/>
    </location>
</feature>
<dbReference type="EMBL" id="LASV01000182">
    <property type="protein sequence ID" value="KKA21516.1"/>
    <property type="molecule type" value="Genomic_DNA"/>
</dbReference>
<feature type="compositionally biased region" description="Polar residues" evidence="1">
    <location>
        <begin position="199"/>
        <end position="225"/>
    </location>
</feature>